<dbReference type="EMBL" id="CP003243">
    <property type="protein sequence ID" value="AFC98961.1"/>
    <property type="molecule type" value="Genomic_DNA"/>
</dbReference>
<dbReference type="InterPro" id="IPR000888">
    <property type="entry name" value="RmlC-like"/>
</dbReference>
<dbReference type="GO" id="GO:0000271">
    <property type="term" value="P:polysaccharide biosynthetic process"/>
    <property type="evidence" value="ECO:0007669"/>
    <property type="project" value="TreeGrafter"/>
</dbReference>
<dbReference type="InterPro" id="IPR014710">
    <property type="entry name" value="RmlC-like_jellyroll"/>
</dbReference>
<dbReference type="AlphaFoldDB" id="H8I8A8"/>
<dbReference type="EC" id="5.1.3.13" evidence="2"/>
<evidence type="ECO:0000313" key="3">
    <source>
        <dbReference type="Proteomes" id="UP000005233"/>
    </source>
</evidence>
<dbReference type="eggNOG" id="arCOG04188">
    <property type="taxonomic scope" value="Archaea"/>
</dbReference>
<gene>
    <name evidence="2" type="primary">rfbC</name>
    <name evidence="2" type="ordered locus">Mtc_0190</name>
</gene>
<dbReference type="Pfam" id="PF00908">
    <property type="entry name" value="dTDP_sugar_isom"/>
    <property type="match status" value="1"/>
</dbReference>
<organism evidence="2 3">
    <name type="scientific">Methanocella conradii (strain DSM 24694 / JCM 17849 / CGMCC 1.5162 / HZ254)</name>
    <dbReference type="NCBI Taxonomy" id="1041930"/>
    <lineage>
        <taxon>Archaea</taxon>
        <taxon>Methanobacteriati</taxon>
        <taxon>Methanobacteriota</taxon>
        <taxon>Stenosarchaea group</taxon>
        <taxon>Methanomicrobia</taxon>
        <taxon>Methanocellales</taxon>
        <taxon>Methanocellaceae</taxon>
        <taxon>Methanocella</taxon>
    </lineage>
</organism>
<keyword evidence="3" id="KW-1185">Reference proteome</keyword>
<reference evidence="2 3" key="1">
    <citation type="journal article" date="2012" name="J. Bacteriol.">
        <title>Complete genome sequence of a thermophilic methanogen, Methanocella conradii HZ254, isolated from Chinese rice field soil.</title>
        <authorList>
            <person name="Lu Z."/>
            <person name="Lu Y."/>
        </authorList>
    </citation>
    <scope>NUCLEOTIDE SEQUENCE [LARGE SCALE GENOMIC DNA]</scope>
    <source>
        <strain evidence="3">DSM 24694 / JCM 17849 / CGMCC 1.5162 / HZ254</strain>
    </source>
</reference>
<feature type="site" description="Participates in a stacking interaction with the thymidine ring of dTDP-4-oxo-6-deoxyglucose" evidence="1">
    <location>
        <position position="166"/>
    </location>
</feature>
<protein>
    <submittedName>
        <fullName evidence="2">dTDP-4-dehydrorhamnose 3,5-epimerase and related enzyme</fullName>
        <ecNumber evidence="2">5.1.3.13</ecNumber>
    </submittedName>
</protein>
<accession>H8I8A8</accession>
<dbReference type="GO" id="GO:0008830">
    <property type="term" value="F:dTDP-4-dehydrorhamnose 3,5-epimerase activity"/>
    <property type="evidence" value="ECO:0007669"/>
    <property type="project" value="UniProtKB-EC"/>
</dbReference>
<evidence type="ECO:0000313" key="2">
    <source>
        <dbReference type="EMBL" id="AFC98961.1"/>
    </source>
</evidence>
<name>H8I8A8_METCZ</name>
<dbReference type="Proteomes" id="UP000005233">
    <property type="component" value="Chromosome"/>
</dbReference>
<dbReference type="KEGG" id="mez:Mtc_0190"/>
<dbReference type="GO" id="GO:0005829">
    <property type="term" value="C:cytosol"/>
    <property type="evidence" value="ECO:0007669"/>
    <property type="project" value="TreeGrafter"/>
</dbReference>
<dbReference type="PANTHER" id="PTHR21047:SF2">
    <property type="entry name" value="THYMIDINE DIPHOSPHO-4-KETO-RHAMNOSE 3,5-EPIMERASE"/>
    <property type="match status" value="1"/>
</dbReference>
<sequence>MITFAELLSLLVASGSLIPLLDKLYICLCQLASWLVVMPQKLIDGVVVKPLRLNVDERGFLMEVMRPDWETFKKFGQVYVTSAYPGVVKGWHYHKKQWDNFVCVRGMMKVVLYDPRNDSPTRGVVNEFFIGERNPVQVSIPPYVYHGFKCISTEEALIVNVPTEMYNYEKPDEYRLPPDTKEIPYDWGLAPGLKHG</sequence>
<dbReference type="PANTHER" id="PTHR21047">
    <property type="entry name" value="DTDP-6-DEOXY-D-GLUCOSE-3,5 EPIMERASE"/>
    <property type="match status" value="1"/>
</dbReference>
<evidence type="ECO:0000256" key="1">
    <source>
        <dbReference type="PIRSR" id="PIRSR600888-3"/>
    </source>
</evidence>
<dbReference type="InterPro" id="IPR011051">
    <property type="entry name" value="RmlC_Cupin_sf"/>
</dbReference>
<keyword evidence="2" id="KW-0413">Isomerase</keyword>
<proteinExistence type="predicted"/>
<dbReference type="Gene3D" id="2.60.120.10">
    <property type="entry name" value="Jelly Rolls"/>
    <property type="match status" value="1"/>
</dbReference>
<dbReference type="STRING" id="1041930.Mtc_0190"/>
<dbReference type="HOGENOM" id="CLU_090940_3_0_2"/>
<dbReference type="SUPFAM" id="SSF51182">
    <property type="entry name" value="RmlC-like cupins"/>
    <property type="match status" value="1"/>
</dbReference>